<protein>
    <submittedName>
        <fullName evidence="1">Tryptophan 7-halogenase</fullName>
    </submittedName>
</protein>
<dbReference type="Gene3D" id="3.50.50.60">
    <property type="entry name" value="FAD/NAD(P)-binding domain"/>
    <property type="match status" value="1"/>
</dbReference>
<dbReference type="InterPro" id="IPR033856">
    <property type="entry name" value="Trp_halogen"/>
</dbReference>
<organism evidence="1 2">
    <name type="scientific">Luteolibacter flavescens</name>
    <dbReference type="NCBI Taxonomy" id="1859460"/>
    <lineage>
        <taxon>Bacteria</taxon>
        <taxon>Pseudomonadati</taxon>
        <taxon>Verrucomicrobiota</taxon>
        <taxon>Verrucomicrobiia</taxon>
        <taxon>Verrucomicrobiales</taxon>
        <taxon>Verrucomicrobiaceae</taxon>
        <taxon>Luteolibacter</taxon>
    </lineage>
</organism>
<evidence type="ECO:0000313" key="1">
    <source>
        <dbReference type="EMBL" id="MCW1884087.1"/>
    </source>
</evidence>
<evidence type="ECO:0000313" key="2">
    <source>
        <dbReference type="Proteomes" id="UP001207930"/>
    </source>
</evidence>
<proteinExistence type="predicted"/>
<dbReference type="InterPro" id="IPR036188">
    <property type="entry name" value="FAD/NAD-bd_sf"/>
</dbReference>
<keyword evidence="2" id="KW-1185">Reference proteome</keyword>
<dbReference type="InterPro" id="IPR050816">
    <property type="entry name" value="Flavin-dep_Halogenase_NPB"/>
</dbReference>
<dbReference type="PIRSF" id="PIRSF011396">
    <property type="entry name" value="Trp_halogenase"/>
    <property type="match status" value="1"/>
</dbReference>
<dbReference type="PANTHER" id="PTHR43747">
    <property type="entry name" value="FAD-BINDING PROTEIN"/>
    <property type="match status" value="1"/>
</dbReference>
<dbReference type="EMBL" id="JAPDDS010000002">
    <property type="protein sequence ID" value="MCW1884087.1"/>
    <property type="molecule type" value="Genomic_DNA"/>
</dbReference>
<dbReference type="InterPro" id="IPR006905">
    <property type="entry name" value="Flavin_halogenase"/>
</dbReference>
<dbReference type="Pfam" id="PF04820">
    <property type="entry name" value="Trp_halogenase"/>
    <property type="match status" value="1"/>
</dbReference>
<dbReference type="PANTHER" id="PTHR43747:SF4">
    <property type="entry name" value="FLAVIN-DEPENDENT TRYPTOPHAN HALOGENASE"/>
    <property type="match status" value="1"/>
</dbReference>
<dbReference type="Proteomes" id="UP001207930">
    <property type="component" value="Unassembled WGS sequence"/>
</dbReference>
<dbReference type="RefSeq" id="WP_264500047.1">
    <property type="nucleotide sequence ID" value="NZ_JAPDDS010000002.1"/>
</dbReference>
<dbReference type="SUPFAM" id="SSF51905">
    <property type="entry name" value="FAD/NAD(P)-binding domain"/>
    <property type="match status" value="1"/>
</dbReference>
<comment type="caution">
    <text evidence="1">The sequence shown here is derived from an EMBL/GenBank/DDBJ whole genome shotgun (WGS) entry which is preliminary data.</text>
</comment>
<name>A0ABT3FKI9_9BACT</name>
<gene>
    <name evidence="1" type="ORF">OKA04_05055</name>
</gene>
<sequence>MIQNVLVLGAGSAGLIAALSIKKKIPQLNVRVVRSPDIGVIGVGEGTTPNFPRHIFDYLGISRKHFYELAEPTWKLGIRFLWGERGRFDYTFAPQLDAHWTDLPRPNGFYCDDEFSDVDITSALMRQGKAFPRQPNGAPDIQPWHAFHIENAKFVEILEVVAREVGVEFTDGRVTGADRGPQGITAVHLEDGRKLEADFFIDASGFRSELIGKALEEPFESFDKTLFCDRAVVGGWERSESEPILPYTTAEQMDAGWAWQIEHEFHVNRGYVYSSQAISDDEAAAEFKRKNPKVPESPRIVKFRSGCYKRLWVDNVIAVGNSGGFVEPLEATALMIVCTHCQTFVDFLLHSELDPTPSMRDLYNEIVAQSWYDIRDFLGLHYKLNTALDTPFWKHCRADTDLSGIGALLDFYEENGPTGFCRYRMGSSQNDFGIEGYFVMLVGNRAPYRKRHTSTAQEKAIWEAHRQANAARARQGIDVKEALHYVRHPGWQWNADKPA</sequence>
<accession>A0ABT3FKI9</accession>
<reference evidence="1 2" key="1">
    <citation type="submission" date="2022-10" db="EMBL/GenBank/DDBJ databases">
        <title>Luteolibacter flavescens strain MCCC 1K03193, whole genome shotgun sequencing project.</title>
        <authorList>
            <person name="Zhao G."/>
            <person name="Shen L."/>
        </authorList>
    </citation>
    <scope>NUCLEOTIDE SEQUENCE [LARGE SCALE GENOMIC DNA]</scope>
    <source>
        <strain evidence="1 2">MCCC 1K03193</strain>
    </source>
</reference>